<dbReference type="EMBL" id="JH002744">
    <property type="protein sequence ID" value="EGW14303.1"/>
    <property type="molecule type" value="Genomic_DNA"/>
</dbReference>
<reference evidence="2" key="1">
    <citation type="journal article" date="2011" name="Nat. Biotechnol.">
        <title>The genomic sequence of the Chinese hamster ovary (CHO)-K1 cell line.</title>
        <authorList>
            <person name="Xu X."/>
            <person name="Nagarajan H."/>
            <person name="Lewis N.E."/>
            <person name="Pan S."/>
            <person name="Cai Z."/>
            <person name="Liu X."/>
            <person name="Chen W."/>
            <person name="Xie M."/>
            <person name="Wang W."/>
            <person name="Hammond S."/>
            <person name="Andersen M.R."/>
            <person name="Neff N."/>
            <person name="Passarelli B."/>
            <person name="Koh W."/>
            <person name="Fan H.C."/>
            <person name="Wang J."/>
            <person name="Gui Y."/>
            <person name="Lee K.H."/>
            <person name="Betenbaugh M.J."/>
            <person name="Quake S.R."/>
            <person name="Famili I."/>
            <person name="Palsson B.O."/>
            <person name="Wang J."/>
        </authorList>
    </citation>
    <scope>NUCLEOTIDE SEQUENCE [LARGE SCALE GENOMIC DNA]</scope>
    <source>
        <strain evidence="2">CHO K1 cell line</strain>
    </source>
</reference>
<evidence type="ECO:0000313" key="1">
    <source>
        <dbReference type="EMBL" id="EGW14303.1"/>
    </source>
</evidence>
<dbReference type="Proteomes" id="UP000001075">
    <property type="component" value="Unassembled WGS sequence"/>
</dbReference>
<name>G3IHB7_CRIGR</name>
<dbReference type="InParanoid" id="G3IHB7"/>
<gene>
    <name evidence="1" type="ORF">I79_023205</name>
</gene>
<dbReference type="AlphaFoldDB" id="G3IHB7"/>
<organism evidence="1 2">
    <name type="scientific">Cricetulus griseus</name>
    <name type="common">Chinese hamster</name>
    <name type="synonym">Cricetulus barabensis griseus</name>
    <dbReference type="NCBI Taxonomy" id="10029"/>
    <lineage>
        <taxon>Eukaryota</taxon>
        <taxon>Metazoa</taxon>
        <taxon>Chordata</taxon>
        <taxon>Craniata</taxon>
        <taxon>Vertebrata</taxon>
        <taxon>Euteleostomi</taxon>
        <taxon>Mammalia</taxon>
        <taxon>Eutheria</taxon>
        <taxon>Euarchontoglires</taxon>
        <taxon>Glires</taxon>
        <taxon>Rodentia</taxon>
        <taxon>Myomorpha</taxon>
        <taxon>Muroidea</taxon>
        <taxon>Cricetidae</taxon>
        <taxon>Cricetinae</taxon>
        <taxon>Cricetulus</taxon>
    </lineage>
</organism>
<protein>
    <submittedName>
        <fullName evidence="1">Uncharacterized protein</fullName>
    </submittedName>
</protein>
<evidence type="ECO:0000313" key="2">
    <source>
        <dbReference type="Proteomes" id="UP000001075"/>
    </source>
</evidence>
<accession>G3IHB7</accession>
<proteinExistence type="predicted"/>
<sequence>MEQSTSLGLRLVESWQEAWSSLPSTMARDSMCDTCMTALEKRRLEDQKVKVILGYLES</sequence>